<keyword evidence="5 8" id="KW-0472">Membrane</keyword>
<keyword evidence="11" id="KW-1185">Reference proteome</keyword>
<evidence type="ECO:0000256" key="4">
    <source>
        <dbReference type="ARBA" id="ARBA00022989"/>
    </source>
</evidence>
<evidence type="ECO:0000256" key="2">
    <source>
        <dbReference type="ARBA" id="ARBA00007200"/>
    </source>
</evidence>
<dbReference type="KEGG" id="tpal:117650813"/>
<protein>
    <submittedName>
        <fullName evidence="12">Polycystic kidney disease 2-like 1 protein</fullName>
    </submittedName>
</protein>
<dbReference type="FunCoup" id="A0A6P8ZYU5">
    <property type="interactions" value="122"/>
</dbReference>
<dbReference type="InterPro" id="IPR051223">
    <property type="entry name" value="Polycystin"/>
</dbReference>
<dbReference type="FunFam" id="1.10.287.70:FF:000086">
    <property type="entry name" value="Polycystic kidney disease 2"/>
    <property type="match status" value="1"/>
</dbReference>
<evidence type="ECO:0000259" key="9">
    <source>
        <dbReference type="Pfam" id="PF08016"/>
    </source>
</evidence>
<evidence type="ECO:0000313" key="12">
    <source>
        <dbReference type="RefSeq" id="XP_034250305.1"/>
    </source>
</evidence>
<dbReference type="OrthoDB" id="444119at2759"/>
<dbReference type="Pfam" id="PF20519">
    <property type="entry name" value="Polycystin_dom"/>
    <property type="match status" value="1"/>
</dbReference>
<gene>
    <name evidence="12" type="primary">LOC117650813</name>
</gene>
<feature type="transmembrane region" description="Helical" evidence="8">
    <location>
        <begin position="294"/>
        <end position="314"/>
    </location>
</feature>
<evidence type="ECO:0000256" key="3">
    <source>
        <dbReference type="ARBA" id="ARBA00022692"/>
    </source>
</evidence>
<dbReference type="Proteomes" id="UP000515158">
    <property type="component" value="Unplaced"/>
</dbReference>
<evidence type="ECO:0000256" key="7">
    <source>
        <dbReference type="PIRSR" id="PIRSR603915-2"/>
    </source>
</evidence>
<dbReference type="Pfam" id="PF08016">
    <property type="entry name" value="PKD_channel"/>
    <property type="match status" value="1"/>
</dbReference>
<proteinExistence type="inferred from homology"/>
<dbReference type="InterPro" id="IPR013122">
    <property type="entry name" value="PKD1_2_channel"/>
</dbReference>
<organism evidence="12">
    <name type="scientific">Thrips palmi</name>
    <name type="common">Melon thrips</name>
    <dbReference type="NCBI Taxonomy" id="161013"/>
    <lineage>
        <taxon>Eukaryota</taxon>
        <taxon>Metazoa</taxon>
        <taxon>Ecdysozoa</taxon>
        <taxon>Arthropoda</taxon>
        <taxon>Hexapoda</taxon>
        <taxon>Insecta</taxon>
        <taxon>Pterygota</taxon>
        <taxon>Neoptera</taxon>
        <taxon>Paraneoptera</taxon>
        <taxon>Thysanoptera</taxon>
        <taxon>Terebrantia</taxon>
        <taxon>Thripoidea</taxon>
        <taxon>Thripidae</taxon>
        <taxon>Thrips</taxon>
    </lineage>
</organism>
<feature type="domain" description="Polycystin cation channel PKD1/PKD2" evidence="9">
    <location>
        <begin position="363"/>
        <end position="507"/>
    </location>
</feature>
<dbReference type="PANTHER" id="PTHR10877:SF183">
    <property type="entry name" value="AT14535P-RELATED"/>
    <property type="match status" value="1"/>
</dbReference>
<dbReference type="InterPro" id="IPR003915">
    <property type="entry name" value="PKD_2"/>
</dbReference>
<evidence type="ECO:0000256" key="1">
    <source>
        <dbReference type="ARBA" id="ARBA00004141"/>
    </source>
</evidence>
<dbReference type="GO" id="GO:0005509">
    <property type="term" value="F:calcium ion binding"/>
    <property type="evidence" value="ECO:0007669"/>
    <property type="project" value="InterPro"/>
</dbReference>
<dbReference type="AlphaFoldDB" id="A0A6P8ZYU5"/>
<comment type="subcellular location">
    <subcellularLocation>
        <location evidence="1">Membrane</location>
        <topology evidence="1">Multi-pass membrane protein</topology>
    </subcellularLocation>
</comment>
<keyword evidence="3 8" id="KW-0812">Transmembrane</keyword>
<dbReference type="GO" id="GO:0016020">
    <property type="term" value="C:membrane"/>
    <property type="evidence" value="ECO:0007669"/>
    <property type="project" value="UniProtKB-SubCell"/>
</dbReference>
<feature type="transmembrane region" description="Helical" evidence="8">
    <location>
        <begin position="419"/>
        <end position="442"/>
    </location>
</feature>
<dbReference type="Gene3D" id="1.10.287.70">
    <property type="match status" value="1"/>
</dbReference>
<dbReference type="InParanoid" id="A0A6P8ZYU5"/>
<comment type="similarity">
    <text evidence="2">Belongs to the polycystin family.</text>
</comment>
<keyword evidence="6" id="KW-0325">Glycoprotein</keyword>
<dbReference type="PANTHER" id="PTHR10877">
    <property type="entry name" value="POLYCYSTIN FAMILY MEMBER"/>
    <property type="match status" value="1"/>
</dbReference>
<evidence type="ECO:0000256" key="8">
    <source>
        <dbReference type="SAM" id="Phobius"/>
    </source>
</evidence>
<feature type="disulfide bond" evidence="7">
    <location>
        <begin position="142"/>
        <end position="155"/>
    </location>
</feature>
<dbReference type="RefSeq" id="XP_034250305.1">
    <property type="nucleotide sequence ID" value="XM_034394414.1"/>
</dbReference>
<dbReference type="GeneID" id="117650813"/>
<feature type="transmembrane region" description="Helical" evidence="8">
    <location>
        <begin position="326"/>
        <end position="348"/>
    </location>
</feature>
<evidence type="ECO:0000313" key="11">
    <source>
        <dbReference type="Proteomes" id="UP000515158"/>
    </source>
</evidence>
<dbReference type="InterPro" id="IPR046791">
    <property type="entry name" value="Polycystin_dom"/>
</dbReference>
<keyword evidence="4 8" id="KW-1133">Transmembrane helix</keyword>
<evidence type="ECO:0000259" key="10">
    <source>
        <dbReference type="Pfam" id="PF20519"/>
    </source>
</evidence>
<reference evidence="12" key="1">
    <citation type="submission" date="2025-08" db="UniProtKB">
        <authorList>
            <consortium name="RefSeq"/>
        </authorList>
    </citation>
    <scope>IDENTIFICATION</scope>
    <source>
        <tissue evidence="12">Total insect</tissue>
    </source>
</reference>
<sequence>MGWRDWLSTCVARRSQALEEEDEALALWLTARDGAVNIAIIVCLCYIVEVWQGPDFYFDNASVGSSLTKRMFMPSKSIPEEERLIGLLLPDYSGIATIQMLWDWLDASIVPAFAVPEPRVLLSHRLLGKVRLRQLRVRGRTCDMRELFDGVFAECYGRYTDDNENKESFLEADSSRRRVGQGKGLTASAWEWSSPESLGGTGFTADVERYGGGGFYVDLPRDQDKAEALLRELREGVWLDEATRMVFVDINMYNPNHNVFVTVNLYIEIPPTAGLLPRVLVNTLKLLNDEHCQVTAPVLLLVLSLWTAVGQGAEMAARGFYGYFKILAHYMHLTGALIGVILSIMDIIHKCWEPDTDRALLALRSDEFVDLLARRYSYNTLRYSVIMTLFLTCGRLLFLSDFGRYSKLTATLYRSMPNVLSFSFMFAILMCSFSMMAYLVFGTDLYDFRTFISSLFVLVEVIIGQLDYKSLSTTNRFLGPLFYMAFIFFVVFVLYNMFIVILNDSYYIVRQEAVEAEEPEMYEVIPFVAHCLHSLWACLRVPIPLRRAKPRPQRLVKLRALRTLLLDCKVPRKGSVWDAV</sequence>
<dbReference type="PRINTS" id="PR01433">
    <property type="entry name" value="POLYCYSTIN2"/>
</dbReference>
<feature type="transmembrane region" description="Helical" evidence="8">
    <location>
        <begin position="380"/>
        <end position="398"/>
    </location>
</feature>
<evidence type="ECO:0000256" key="5">
    <source>
        <dbReference type="ARBA" id="ARBA00023136"/>
    </source>
</evidence>
<feature type="domain" description="Polycystin" evidence="10">
    <location>
        <begin position="92"/>
        <end position="287"/>
    </location>
</feature>
<name>A0A6P8ZYU5_THRPL</name>
<feature type="transmembrane region" description="Helical" evidence="8">
    <location>
        <begin position="480"/>
        <end position="502"/>
    </location>
</feature>
<evidence type="ECO:0000256" key="6">
    <source>
        <dbReference type="ARBA" id="ARBA00023180"/>
    </source>
</evidence>
<accession>A0A6P8ZYU5</accession>